<feature type="signal peptide" evidence="2">
    <location>
        <begin position="1"/>
        <end position="24"/>
    </location>
</feature>
<dbReference type="RefSeq" id="WP_079572402.1">
    <property type="nucleotide sequence ID" value="NZ_LT670818.1"/>
</dbReference>
<feature type="region of interest" description="Disordered" evidence="1">
    <location>
        <begin position="43"/>
        <end position="71"/>
    </location>
</feature>
<organism evidence="3 4">
    <name type="scientific">Bradyrhizobium erythrophlei</name>
    <dbReference type="NCBI Taxonomy" id="1437360"/>
    <lineage>
        <taxon>Bacteria</taxon>
        <taxon>Pseudomonadati</taxon>
        <taxon>Pseudomonadota</taxon>
        <taxon>Alphaproteobacteria</taxon>
        <taxon>Hyphomicrobiales</taxon>
        <taxon>Nitrobacteraceae</taxon>
        <taxon>Bradyrhizobium</taxon>
    </lineage>
</organism>
<protein>
    <submittedName>
        <fullName evidence="3">Uncharacterized protein</fullName>
    </submittedName>
</protein>
<accession>A0A1M5V2A3</accession>
<dbReference type="AlphaFoldDB" id="A0A1M5V2A3"/>
<dbReference type="OrthoDB" id="9965246at2"/>
<reference evidence="3 4" key="1">
    <citation type="submission" date="2016-11" db="EMBL/GenBank/DDBJ databases">
        <authorList>
            <person name="Jaros S."/>
            <person name="Januszkiewicz K."/>
            <person name="Wedrychowicz H."/>
        </authorList>
    </citation>
    <scope>NUCLEOTIDE SEQUENCE [LARGE SCALE GENOMIC DNA]</scope>
    <source>
        <strain evidence="3 4">GAS242</strain>
    </source>
</reference>
<gene>
    <name evidence="3" type="ORF">SAMN05444169_8850</name>
</gene>
<evidence type="ECO:0000313" key="4">
    <source>
        <dbReference type="Proteomes" id="UP000190675"/>
    </source>
</evidence>
<name>A0A1M5V2A3_9BRAD</name>
<sequence length="87" mass="9217">MRKTLLIATILGGALVSGSAVGNAEPVTSGLTVYGNAPIGHLQPRAQQFTPNSSADQAEQQQQAVQDAQQQKLDEQLDKQLNICRGC</sequence>
<keyword evidence="2" id="KW-0732">Signal</keyword>
<feature type="compositionally biased region" description="Low complexity" evidence="1">
    <location>
        <begin position="55"/>
        <end position="71"/>
    </location>
</feature>
<evidence type="ECO:0000256" key="1">
    <source>
        <dbReference type="SAM" id="MobiDB-lite"/>
    </source>
</evidence>
<evidence type="ECO:0000256" key="2">
    <source>
        <dbReference type="SAM" id="SignalP"/>
    </source>
</evidence>
<dbReference type="Proteomes" id="UP000190675">
    <property type="component" value="Chromosome I"/>
</dbReference>
<evidence type="ECO:0000313" key="3">
    <source>
        <dbReference type="EMBL" id="SHH69417.1"/>
    </source>
</evidence>
<feature type="chain" id="PRO_5012793553" evidence="2">
    <location>
        <begin position="25"/>
        <end position="87"/>
    </location>
</feature>
<proteinExistence type="predicted"/>
<dbReference type="EMBL" id="LT670818">
    <property type="protein sequence ID" value="SHH69417.1"/>
    <property type="molecule type" value="Genomic_DNA"/>
</dbReference>
<feature type="compositionally biased region" description="Polar residues" evidence="1">
    <location>
        <begin position="45"/>
        <end position="54"/>
    </location>
</feature>